<sequence length="113" mass="13752">MSQAVWRWLWDLKREIPKEHRSMLMLIYQRILYVSTVQEAEEAYKNSAGYVGFYLPTYENWNEYLENYWKGKEQQCLAFRNEKVRGTIQTNFRKYACEFLNVKSFVVSTHITF</sequence>
<dbReference type="AlphaFoldDB" id="A0A4Y2JI24"/>
<evidence type="ECO:0000313" key="2">
    <source>
        <dbReference type="Proteomes" id="UP000499080"/>
    </source>
</evidence>
<keyword evidence="2" id="KW-1185">Reference proteome</keyword>
<dbReference type="Proteomes" id="UP000499080">
    <property type="component" value="Unassembled WGS sequence"/>
</dbReference>
<dbReference type="PANTHER" id="PTHR35385:SF2">
    <property type="entry name" value="PROTEIN B, PUTATIVE-RELATED"/>
    <property type="match status" value="1"/>
</dbReference>
<protein>
    <submittedName>
        <fullName evidence="1">Uncharacterized protein</fullName>
    </submittedName>
</protein>
<accession>A0A4Y2JI24</accession>
<organism evidence="1 2">
    <name type="scientific">Araneus ventricosus</name>
    <name type="common">Orbweaver spider</name>
    <name type="synonym">Epeira ventricosa</name>
    <dbReference type="NCBI Taxonomy" id="182803"/>
    <lineage>
        <taxon>Eukaryota</taxon>
        <taxon>Metazoa</taxon>
        <taxon>Ecdysozoa</taxon>
        <taxon>Arthropoda</taxon>
        <taxon>Chelicerata</taxon>
        <taxon>Arachnida</taxon>
        <taxon>Araneae</taxon>
        <taxon>Araneomorphae</taxon>
        <taxon>Entelegynae</taxon>
        <taxon>Araneoidea</taxon>
        <taxon>Araneidae</taxon>
        <taxon>Araneus</taxon>
    </lineage>
</organism>
<gene>
    <name evidence="1" type="ORF">AVEN_258644_1</name>
</gene>
<dbReference type="PANTHER" id="PTHR35385">
    <property type="entry name" value="PROTEIN B, PUTATIVE-RELATED-RELATED"/>
    <property type="match status" value="1"/>
</dbReference>
<name>A0A4Y2JI24_ARAVE</name>
<proteinExistence type="predicted"/>
<dbReference type="OrthoDB" id="6436300at2759"/>
<comment type="caution">
    <text evidence="1">The sequence shown here is derived from an EMBL/GenBank/DDBJ whole genome shotgun (WGS) entry which is preliminary data.</text>
</comment>
<evidence type="ECO:0000313" key="1">
    <source>
        <dbReference type="EMBL" id="GBM89574.1"/>
    </source>
</evidence>
<dbReference type="EMBL" id="BGPR01003550">
    <property type="protein sequence ID" value="GBM89574.1"/>
    <property type="molecule type" value="Genomic_DNA"/>
</dbReference>
<reference evidence="1 2" key="1">
    <citation type="journal article" date="2019" name="Sci. Rep.">
        <title>Orb-weaving spider Araneus ventricosus genome elucidates the spidroin gene catalogue.</title>
        <authorList>
            <person name="Kono N."/>
            <person name="Nakamura H."/>
            <person name="Ohtoshi R."/>
            <person name="Moran D.A.P."/>
            <person name="Shinohara A."/>
            <person name="Yoshida Y."/>
            <person name="Fujiwara M."/>
            <person name="Mori M."/>
            <person name="Tomita M."/>
            <person name="Arakawa K."/>
        </authorList>
    </citation>
    <scope>NUCLEOTIDE SEQUENCE [LARGE SCALE GENOMIC DNA]</scope>
</reference>